<dbReference type="SUPFAM" id="SSF55658">
    <property type="entry name" value="L9 N-domain-like"/>
    <property type="match status" value="1"/>
</dbReference>
<dbReference type="GO" id="GO:0003735">
    <property type="term" value="F:structural constituent of ribosome"/>
    <property type="evidence" value="ECO:0007669"/>
    <property type="project" value="InterPro"/>
</dbReference>
<dbReference type="Gene3D" id="3.40.5.10">
    <property type="entry name" value="Ribosomal protein L9, N-terminal domain"/>
    <property type="match status" value="1"/>
</dbReference>
<keyword evidence="3 7" id="KW-0694">RNA-binding</keyword>
<dbReference type="InterPro" id="IPR020594">
    <property type="entry name" value="Ribosomal_bL9_bac/chp"/>
</dbReference>
<evidence type="ECO:0000256" key="3">
    <source>
        <dbReference type="ARBA" id="ARBA00022884"/>
    </source>
</evidence>
<dbReference type="Pfam" id="PF03948">
    <property type="entry name" value="Ribosomal_L9_C"/>
    <property type="match status" value="1"/>
</dbReference>
<dbReference type="AlphaFoldDB" id="A0A1H1SVV1"/>
<dbReference type="HAMAP" id="MF_00503">
    <property type="entry name" value="Ribosomal_bL9"/>
    <property type="match status" value="1"/>
</dbReference>
<dbReference type="OrthoDB" id="9788336at2"/>
<accession>A0A1H1SVV1</accession>
<dbReference type="Proteomes" id="UP000198751">
    <property type="component" value="Chromosome I"/>
</dbReference>
<dbReference type="InterPro" id="IPR036935">
    <property type="entry name" value="Ribosomal_bL9_N_sf"/>
</dbReference>
<dbReference type="GO" id="GO:1990904">
    <property type="term" value="C:ribonucleoprotein complex"/>
    <property type="evidence" value="ECO:0007669"/>
    <property type="project" value="UniProtKB-KW"/>
</dbReference>
<dbReference type="SUPFAM" id="SSF55653">
    <property type="entry name" value="Ribosomal protein L9 C-domain"/>
    <property type="match status" value="1"/>
</dbReference>
<evidence type="ECO:0000259" key="8">
    <source>
        <dbReference type="PROSITE" id="PS00651"/>
    </source>
</evidence>
<dbReference type="Pfam" id="PF01281">
    <property type="entry name" value="Ribosomal_L9_N"/>
    <property type="match status" value="1"/>
</dbReference>
<evidence type="ECO:0000256" key="4">
    <source>
        <dbReference type="ARBA" id="ARBA00022980"/>
    </source>
</evidence>
<evidence type="ECO:0000256" key="1">
    <source>
        <dbReference type="ARBA" id="ARBA00010605"/>
    </source>
</evidence>
<dbReference type="InterPro" id="IPR020070">
    <property type="entry name" value="Ribosomal_bL9_N"/>
</dbReference>
<dbReference type="PANTHER" id="PTHR21368">
    <property type="entry name" value="50S RIBOSOMAL PROTEIN L9"/>
    <property type="match status" value="1"/>
</dbReference>
<comment type="function">
    <text evidence="7">Binds to the 23S rRNA.</text>
</comment>
<evidence type="ECO:0000256" key="6">
    <source>
        <dbReference type="ARBA" id="ARBA00035292"/>
    </source>
</evidence>
<dbReference type="GO" id="GO:0006412">
    <property type="term" value="P:translation"/>
    <property type="evidence" value="ECO:0007669"/>
    <property type="project" value="UniProtKB-UniRule"/>
</dbReference>
<dbReference type="FunFam" id="3.40.5.10:FF:000003">
    <property type="entry name" value="50S ribosomal protein L9"/>
    <property type="match status" value="1"/>
</dbReference>
<evidence type="ECO:0000256" key="2">
    <source>
        <dbReference type="ARBA" id="ARBA00022730"/>
    </source>
</evidence>
<organism evidence="9 10">
    <name type="scientific">Pseudarthrobacter equi</name>
    <dbReference type="NCBI Taxonomy" id="728066"/>
    <lineage>
        <taxon>Bacteria</taxon>
        <taxon>Bacillati</taxon>
        <taxon>Actinomycetota</taxon>
        <taxon>Actinomycetes</taxon>
        <taxon>Micrococcales</taxon>
        <taxon>Micrococcaceae</taxon>
        <taxon>Pseudarthrobacter</taxon>
    </lineage>
</organism>
<gene>
    <name evidence="7" type="primary">rplI</name>
    <name evidence="9" type="ORF">SAMN04489743_0244</name>
</gene>
<dbReference type="InterPro" id="IPR009027">
    <property type="entry name" value="Ribosomal_bL9/RNase_H1_N"/>
</dbReference>
<protein>
    <recommendedName>
        <fullName evidence="6 7">Large ribosomal subunit protein bL9</fullName>
    </recommendedName>
</protein>
<dbReference type="GO" id="GO:0005840">
    <property type="term" value="C:ribosome"/>
    <property type="evidence" value="ECO:0007669"/>
    <property type="project" value="UniProtKB-KW"/>
</dbReference>
<evidence type="ECO:0000313" key="9">
    <source>
        <dbReference type="EMBL" id="SDS51943.1"/>
    </source>
</evidence>
<proteinExistence type="inferred from homology"/>
<keyword evidence="2 7" id="KW-0699">rRNA-binding</keyword>
<keyword evidence="5 7" id="KW-0687">Ribonucleoprotein</keyword>
<dbReference type="EMBL" id="LT629779">
    <property type="protein sequence ID" value="SDS51943.1"/>
    <property type="molecule type" value="Genomic_DNA"/>
</dbReference>
<dbReference type="InterPro" id="IPR020069">
    <property type="entry name" value="Ribosomal_bL9_C"/>
</dbReference>
<evidence type="ECO:0000256" key="7">
    <source>
        <dbReference type="HAMAP-Rule" id="MF_00503"/>
    </source>
</evidence>
<comment type="similarity">
    <text evidence="1 7">Belongs to the bacterial ribosomal protein bL9 family.</text>
</comment>
<dbReference type="InterPro" id="IPR000244">
    <property type="entry name" value="Ribosomal_bL9"/>
</dbReference>
<evidence type="ECO:0000313" key="10">
    <source>
        <dbReference type="Proteomes" id="UP000198751"/>
    </source>
</evidence>
<reference evidence="10" key="1">
    <citation type="submission" date="2016-10" db="EMBL/GenBank/DDBJ databases">
        <authorList>
            <person name="Varghese N."/>
            <person name="Submissions S."/>
        </authorList>
    </citation>
    <scope>NUCLEOTIDE SEQUENCE [LARGE SCALE GENOMIC DNA]</scope>
    <source>
        <strain evidence="10">IMMIB L-1606</strain>
    </source>
</reference>
<dbReference type="NCBIfam" id="TIGR00158">
    <property type="entry name" value="L9"/>
    <property type="match status" value="1"/>
</dbReference>
<sequence length="150" mass="15892">MAKLILTHEVTGLGAAGDVVEVKDGYARNFLLPRNFALTWTKGGEKQVESIKAARAAREHASLEDAQKQAAALQSKPVQLVVKAGETGRLFGTVKQADVANAVEAAGLGSIDKRKVELPVHIKSVGSYQANVRLHEDVAAVIELDVVAGK</sequence>
<keyword evidence="4 7" id="KW-0689">Ribosomal protein</keyword>
<dbReference type="InterPro" id="IPR036791">
    <property type="entry name" value="Ribosomal_bL9_C_sf"/>
</dbReference>
<evidence type="ECO:0000256" key="5">
    <source>
        <dbReference type="ARBA" id="ARBA00023274"/>
    </source>
</evidence>
<dbReference type="Gene3D" id="3.10.430.100">
    <property type="entry name" value="Ribosomal protein L9, C-terminal domain"/>
    <property type="match status" value="1"/>
</dbReference>
<dbReference type="GO" id="GO:0019843">
    <property type="term" value="F:rRNA binding"/>
    <property type="evidence" value="ECO:0007669"/>
    <property type="project" value="UniProtKB-UniRule"/>
</dbReference>
<name>A0A1H1SVV1_9MICC</name>
<dbReference type="RefSeq" id="WP_015939034.1">
    <property type="nucleotide sequence ID" value="NZ_CAUQLD010000001.1"/>
</dbReference>
<keyword evidence="10" id="KW-1185">Reference proteome</keyword>
<dbReference type="PROSITE" id="PS00651">
    <property type="entry name" value="RIBOSOMAL_L9"/>
    <property type="match status" value="1"/>
</dbReference>
<feature type="domain" description="Ribosomal protein L9" evidence="8">
    <location>
        <begin position="14"/>
        <end position="41"/>
    </location>
</feature>
<dbReference type="SMR" id="A0A1H1SVV1"/>